<feature type="compositionally biased region" description="Acidic residues" evidence="1">
    <location>
        <begin position="561"/>
        <end position="579"/>
    </location>
</feature>
<feature type="compositionally biased region" description="Polar residues" evidence="1">
    <location>
        <begin position="1367"/>
        <end position="1411"/>
    </location>
</feature>
<sequence length="1634" mass="178824">MPLSNVFRNSFPNPFHNSPRKNRHAHARSGSSTGSPTSIVIVPVVEGKSNGNNNAIDFISPLPSTLGRSDSRNPINLKDKDKGNQRRKGSQATSKSAHSSLSACHLERLDPDIIPRPSSLSSDQISQLQLSKAPLPLQEQHMSTLSSPTSTLFAPSPLSPHICMPTSPSAPSTPFETNSSRHLSASPEPLTPTIPTSPTDPATSGTIRSPRSRFGSLFTSNKARQDSGERILSDQEVNVVTMGKDRVDPALLKKKRVSTGSLQIPIGAFLSITFRNKQQGVQQKPLQPEQLQAVQEQDRQQDQTLQQHSPQRKKRRGLLPKLPKLDTRPRITIARSGSKKLKQAAAGYGDNSSTQVVPPENSTHDPADTYASEPESDWVVVPGSAATARSGGGDGHSKLSTRKAPSRLLSSFYLHRQIRNGPGSNSSPYLDPNVRLPPPMTTSAGKRNDSSTSNGSQADQQFVDVYPAFQFEWHPDSQVFYDDRWDRASVRTVDTETILLADDPNFPGYPERNDYWQEHCRIRERRWKHQIQKHKQQQMTEARSPKKWLNGAKADPVTGLVEDDSGSLLEEEDYEEDDEGRTTDQDGPLSDRLRDVTNLLNSLPEKTANRNRETTIPQNSHQNRFRQQRRVRYTTYSAYVAAMQVKSKNRTDHKRSLDVAAMASPTAGSDTDKLMTDVRALRERSMTQPANVKETADRFGGTVMGGPSIADPRMASLPEVYLGQHRYAHRRDGTNLGSEDESEDQYEVDDRVHPMSSFASFQRQRQPDSGILFVASAATTAEVYPSLVHDPREQLLNKSGKSSATYSNKLRMNVFSSSHDQNHMNTSTANWVVEDGYDEGMIGCLVASYFDKRFLEEHSPLGNGASKSDVDGDNGSSGDQIGDKMVGNGFMVLQSSFGDQGSLDAHNGPEKDPSGSSSSPSNSAAHRNNNDDINNNKNNYDNSKNSNNKDLCLSRPGQYASHNHIMPLEQLLELEEQERQRRRRVLLEQQELDRQKKLEKEKEQQLQLSIYPSDHAALDATKPSTTPTTTSTTSATPLSLPSSSASQSNLFLQSSSQPSGGAGDSGSGNSSGGDTFLADPSTATSVLDTTALSQQPTDSETTSPVNPQAAPKGSGFMLLVLDRGRCQYFENGTRKRGPQWDQYDEEGAEDTYVGHDATEVIEEGEEEVDEEELTWMEQQRLRQGSSPDLKRAPQKDNFVDGLSRVHPFNDLERAIARRERLPSQEVDPLGSLAVIDSPLSPRFANVLSESPTVSAKSSQKFPSPQPSRPSTPSSLNAPAPLRTQSMVATSSTTASHINPPARASTNGLTTLSRIRAVKSRVSLSYSVLPTLSISSYASSNMLAPSTATSSASTSTTTLHSPAPSTHLNNSSLTCRGSGSMTPGDSTLHSGEGTTPATPSSPLSARTTNAHLSSSSSSMQLPGRRLSWSGLSNQPSPTSASALLLDALTKPPPLALQDGDLSKTVRNDPAQRLKQQWDQKMRSQSVMFMSPSAMAARSRSMLLSQPPMTNSGSAGGDKKQHDQRQRRQGALSEGNLETQVETEADQEMEEELRQLLDDTTHDNDRSQQSKKAATARRARRAMSMVELSVSTTASQYKAAVSATRQRFKVEALTSTSTVDILQSQGMYQWNEFFDV</sequence>
<feature type="compositionally biased region" description="Polar residues" evidence="1">
    <location>
        <begin position="90"/>
        <end position="102"/>
    </location>
</feature>
<feature type="region of interest" description="Disordered" evidence="1">
    <location>
        <begin position="1453"/>
        <end position="1482"/>
    </location>
</feature>
<feature type="region of interest" description="Disordered" evidence="1">
    <location>
        <begin position="1092"/>
        <end position="1112"/>
    </location>
</feature>
<feature type="compositionally biased region" description="Gly residues" evidence="1">
    <location>
        <begin position="1060"/>
        <end position="1071"/>
    </location>
</feature>
<feature type="region of interest" description="Disordered" evidence="1">
    <location>
        <begin position="167"/>
        <end position="230"/>
    </location>
</feature>
<feature type="compositionally biased region" description="Low complexity" evidence="1">
    <location>
        <begin position="1020"/>
        <end position="1059"/>
    </location>
</feature>
<feature type="region of interest" description="Disordered" evidence="1">
    <location>
        <begin position="861"/>
        <end position="956"/>
    </location>
</feature>
<feature type="compositionally biased region" description="Basic residues" evidence="1">
    <location>
        <begin position="18"/>
        <end position="27"/>
    </location>
</feature>
<feature type="compositionally biased region" description="Low complexity" evidence="1">
    <location>
        <begin position="914"/>
        <end position="923"/>
    </location>
</feature>
<feature type="compositionally biased region" description="Polar residues" evidence="1">
    <location>
        <begin position="167"/>
        <end position="183"/>
    </location>
</feature>
<feature type="compositionally biased region" description="Low complexity" evidence="1">
    <location>
        <begin position="931"/>
        <end position="950"/>
    </location>
</feature>
<feature type="compositionally biased region" description="Polar residues" evidence="1">
    <location>
        <begin position="1"/>
        <end position="16"/>
    </location>
</feature>
<accession>A0ABQ7JT42</accession>
<dbReference type="EMBL" id="JAAAIM010000858">
    <property type="protein sequence ID" value="KAG0283778.1"/>
    <property type="molecule type" value="Genomic_DNA"/>
</dbReference>
<feature type="region of interest" description="Disordered" evidence="1">
    <location>
        <begin position="1250"/>
        <end position="1279"/>
    </location>
</feature>
<feature type="compositionally biased region" description="Acidic residues" evidence="1">
    <location>
        <begin position="1539"/>
        <end position="1549"/>
    </location>
</feature>
<feature type="region of interest" description="Disordered" evidence="1">
    <location>
        <begin position="996"/>
        <end position="1080"/>
    </location>
</feature>
<name>A0ABQ7JT42_9FUNG</name>
<feature type="compositionally biased region" description="Basic and acidic residues" evidence="1">
    <location>
        <begin position="580"/>
        <end position="592"/>
    </location>
</feature>
<organism evidence="2 3">
    <name type="scientific">Linnemannia gamsii</name>
    <dbReference type="NCBI Taxonomy" id="64522"/>
    <lineage>
        <taxon>Eukaryota</taxon>
        <taxon>Fungi</taxon>
        <taxon>Fungi incertae sedis</taxon>
        <taxon>Mucoromycota</taxon>
        <taxon>Mortierellomycotina</taxon>
        <taxon>Mortierellomycetes</taxon>
        <taxon>Mortierellales</taxon>
        <taxon>Mortierellaceae</taxon>
        <taxon>Linnemannia</taxon>
    </lineage>
</organism>
<dbReference type="Proteomes" id="UP001194696">
    <property type="component" value="Unassembled WGS sequence"/>
</dbReference>
<feature type="region of interest" description="Disordered" evidence="1">
    <location>
        <begin position="1343"/>
        <end position="1437"/>
    </location>
</feature>
<feature type="region of interest" description="Disordered" evidence="1">
    <location>
        <begin position="420"/>
        <end position="457"/>
    </location>
</feature>
<feature type="compositionally biased region" description="Polar residues" evidence="1">
    <location>
        <begin position="441"/>
        <end position="457"/>
    </location>
</feature>
<evidence type="ECO:0000313" key="3">
    <source>
        <dbReference type="Proteomes" id="UP001194696"/>
    </source>
</evidence>
<feature type="compositionally biased region" description="Basic and acidic residues" evidence="1">
    <location>
        <begin position="1459"/>
        <end position="1480"/>
    </location>
</feature>
<feature type="region of interest" description="Disordered" evidence="1">
    <location>
        <begin position="1286"/>
        <end position="1305"/>
    </location>
</feature>
<feature type="compositionally biased region" description="Polar residues" evidence="1">
    <location>
        <begin position="29"/>
        <end position="38"/>
    </location>
</feature>
<proteinExistence type="predicted"/>
<comment type="caution">
    <text evidence="2">The sequence shown here is derived from an EMBL/GenBank/DDBJ whole genome shotgun (WGS) entry which is preliminary data.</text>
</comment>
<feature type="compositionally biased region" description="Polar residues" evidence="1">
    <location>
        <begin position="1286"/>
        <end position="1296"/>
    </location>
</feature>
<feature type="region of interest" description="Disordered" evidence="1">
    <location>
        <begin position="530"/>
        <end position="592"/>
    </location>
</feature>
<feature type="compositionally biased region" description="Polar residues" evidence="1">
    <location>
        <begin position="193"/>
        <end position="209"/>
    </location>
</feature>
<gene>
    <name evidence="2" type="ORF">BGZ96_011839</name>
</gene>
<protein>
    <submittedName>
        <fullName evidence="2">Uncharacterized protein</fullName>
    </submittedName>
</protein>
<feature type="region of interest" description="Disordered" evidence="1">
    <location>
        <begin position="59"/>
        <end position="102"/>
    </location>
</feature>
<feature type="compositionally biased region" description="Polar residues" evidence="1">
    <location>
        <begin position="62"/>
        <end position="74"/>
    </location>
</feature>
<keyword evidence="3" id="KW-1185">Reference proteome</keyword>
<feature type="region of interest" description="Disordered" evidence="1">
    <location>
        <begin position="1502"/>
        <end position="1578"/>
    </location>
</feature>
<feature type="compositionally biased region" description="Basic and acidic residues" evidence="1">
    <location>
        <begin position="1515"/>
        <end position="1524"/>
    </location>
</feature>
<feature type="compositionally biased region" description="Polar residues" evidence="1">
    <location>
        <begin position="1092"/>
        <end position="1106"/>
    </location>
</feature>
<feature type="region of interest" description="Disordered" evidence="1">
    <location>
        <begin position="1"/>
        <end position="38"/>
    </location>
</feature>
<feature type="region of interest" description="Disordered" evidence="1">
    <location>
        <begin position="604"/>
        <end position="627"/>
    </location>
</feature>
<feature type="compositionally biased region" description="Low complexity" evidence="1">
    <location>
        <begin position="1343"/>
        <end position="1366"/>
    </location>
</feature>
<feature type="region of interest" description="Disordered" evidence="1">
    <location>
        <begin position="281"/>
        <end position="375"/>
    </location>
</feature>
<reference evidence="2 3" key="1">
    <citation type="journal article" date="2020" name="Fungal Divers.">
        <title>Resolving the Mortierellaceae phylogeny through synthesis of multi-gene phylogenetics and phylogenomics.</title>
        <authorList>
            <person name="Vandepol N."/>
            <person name="Liber J."/>
            <person name="Desiro A."/>
            <person name="Na H."/>
            <person name="Kennedy M."/>
            <person name="Barry K."/>
            <person name="Grigoriev I.V."/>
            <person name="Miller A.N."/>
            <person name="O'Donnell K."/>
            <person name="Stajich J.E."/>
            <person name="Bonito G."/>
        </authorList>
    </citation>
    <scope>NUCLEOTIDE SEQUENCE [LARGE SCALE GENOMIC DNA]</scope>
    <source>
        <strain evidence="2 3">AD045</strain>
    </source>
</reference>
<feature type="compositionally biased region" description="Basic and acidic residues" evidence="1">
    <location>
        <begin position="1550"/>
        <end position="1566"/>
    </location>
</feature>
<evidence type="ECO:0000313" key="2">
    <source>
        <dbReference type="EMBL" id="KAG0283778.1"/>
    </source>
</evidence>
<evidence type="ECO:0000256" key="1">
    <source>
        <dbReference type="SAM" id="MobiDB-lite"/>
    </source>
</evidence>